<dbReference type="InterPro" id="IPR008979">
    <property type="entry name" value="Galactose-bd-like_sf"/>
</dbReference>
<dbReference type="Pfam" id="PF14683">
    <property type="entry name" value="CBM-like"/>
    <property type="match status" value="1"/>
</dbReference>
<dbReference type="Proteomes" id="UP001346149">
    <property type="component" value="Unassembled WGS sequence"/>
</dbReference>
<dbReference type="InterPro" id="IPR029411">
    <property type="entry name" value="RG-lyase_III"/>
</dbReference>
<keyword evidence="5" id="KW-1185">Reference proteome</keyword>
<dbReference type="Gene3D" id="2.60.120.260">
    <property type="entry name" value="Galactose-binding domain-like"/>
    <property type="match status" value="1"/>
</dbReference>
<evidence type="ECO:0000259" key="3">
    <source>
        <dbReference type="Pfam" id="PF14686"/>
    </source>
</evidence>
<comment type="caution">
    <text evidence="4">The sequence shown here is derived from an EMBL/GenBank/DDBJ whole genome shotgun (WGS) entry which is preliminary data.</text>
</comment>
<dbReference type="InterPro" id="IPR051850">
    <property type="entry name" value="Polysacch_Lyase_4"/>
</dbReference>
<dbReference type="CDD" id="cd10317">
    <property type="entry name" value="RGL4_C"/>
    <property type="match status" value="1"/>
</dbReference>
<dbReference type="PANTHER" id="PTHR32018:SF1">
    <property type="entry name" value="RHAMNOGALACTURONAN ENDOLYASE"/>
    <property type="match status" value="1"/>
</dbReference>
<dbReference type="CDD" id="cd10316">
    <property type="entry name" value="RGL4_M"/>
    <property type="match status" value="1"/>
</dbReference>
<proteinExistence type="predicted"/>
<dbReference type="FunFam" id="2.60.40.1120:FF:000033">
    <property type="entry name" value="Rhamnogalacturonate lyase B"/>
    <property type="match status" value="1"/>
</dbReference>
<sequence>MMTEVENWPYSFPASEDFYKSHQRGNVSGRLLLHDRYVNYSYIPAEGAYIGLAPPGDVGSWQRECKGYQFWTQSDEQGMFCIKNIRPGDYNLYAWVPGFIGDYHNDSIIAISPDHLDRSNAYKLRVAIASATLAELQCEHPRDYAGGRGKHPVPDSTEVSASASLLLQAFSMLIWFHSLLGCASLCQHFRTKGNDEGMFAPLWEENNTNKGSRNQTRGKQEETLVGIVSASPLSILHLLRNPFGVVKNSPNLGVASKRYWDAVWSAAGTTGTKGVLDRLEGTKLEVVVQNEEQVELSFTRTWNFSLYETVVPMNVDKRFVLLRGSSGFYTYAIYEHLSEWPGFIIDNTRTVFKLRKDNFPASKDFTPADQRGKVCGRLLVLDRDISFGQGQKRMVSSLYQMSVLVTTISMRGFQTDNGTYAGTTWQIRFTLDAVDANETYTLQVALATAHVSEVQIRLNNPDEDPPLFTTGVIGKDNTIARHGIHGLHWYYTVSVPGTALSFGENTIFLRQAMSISPFQGVMYDYIRFEAPSYSRPNHKL</sequence>
<gene>
    <name evidence="4" type="ORF">SAY86_020829</name>
</gene>
<evidence type="ECO:0008006" key="6">
    <source>
        <dbReference type="Google" id="ProtNLM"/>
    </source>
</evidence>
<keyword evidence="1" id="KW-0732">Signal</keyword>
<evidence type="ECO:0000259" key="2">
    <source>
        <dbReference type="Pfam" id="PF14683"/>
    </source>
</evidence>
<dbReference type="SUPFAM" id="SSF49785">
    <property type="entry name" value="Galactose-binding domain-like"/>
    <property type="match status" value="1"/>
</dbReference>
<dbReference type="PANTHER" id="PTHR32018">
    <property type="entry name" value="RHAMNOGALACTURONATE LYASE FAMILY PROTEIN"/>
    <property type="match status" value="1"/>
</dbReference>
<dbReference type="InterPro" id="IPR013784">
    <property type="entry name" value="Carb-bd-like_fold"/>
</dbReference>
<protein>
    <recommendedName>
        <fullName evidence="6">Rhamnogalacturonan endolyase</fullName>
    </recommendedName>
</protein>
<dbReference type="Gene3D" id="2.60.40.1120">
    <property type="entry name" value="Carboxypeptidase-like, regulatory domain"/>
    <property type="match status" value="1"/>
</dbReference>
<dbReference type="InterPro" id="IPR029413">
    <property type="entry name" value="RG-lyase_II"/>
</dbReference>
<dbReference type="GO" id="GO:0030246">
    <property type="term" value="F:carbohydrate binding"/>
    <property type="evidence" value="ECO:0007669"/>
    <property type="project" value="InterPro"/>
</dbReference>
<accession>A0AAN7REB8</accession>
<name>A0AAN7REB8_TRANT</name>
<feature type="domain" description="Rhamnogalacturonan lyase" evidence="3">
    <location>
        <begin position="46"/>
        <end position="112"/>
    </location>
</feature>
<organism evidence="4 5">
    <name type="scientific">Trapa natans</name>
    <name type="common">Water chestnut</name>
    <dbReference type="NCBI Taxonomy" id="22666"/>
    <lineage>
        <taxon>Eukaryota</taxon>
        <taxon>Viridiplantae</taxon>
        <taxon>Streptophyta</taxon>
        <taxon>Embryophyta</taxon>
        <taxon>Tracheophyta</taxon>
        <taxon>Spermatophyta</taxon>
        <taxon>Magnoliopsida</taxon>
        <taxon>eudicotyledons</taxon>
        <taxon>Gunneridae</taxon>
        <taxon>Pentapetalae</taxon>
        <taxon>rosids</taxon>
        <taxon>malvids</taxon>
        <taxon>Myrtales</taxon>
        <taxon>Lythraceae</taxon>
        <taxon>Trapa</taxon>
    </lineage>
</organism>
<dbReference type="SUPFAM" id="SSF49452">
    <property type="entry name" value="Starch-binding domain-like"/>
    <property type="match status" value="1"/>
</dbReference>
<feature type="domain" description="Rhamnogalacturonan lyase" evidence="2">
    <location>
        <begin position="417"/>
        <end position="528"/>
    </location>
</feature>
<evidence type="ECO:0000313" key="4">
    <source>
        <dbReference type="EMBL" id="KAK4800342.1"/>
    </source>
</evidence>
<evidence type="ECO:0000313" key="5">
    <source>
        <dbReference type="Proteomes" id="UP001346149"/>
    </source>
</evidence>
<dbReference type="InterPro" id="IPR010325">
    <property type="entry name" value="Rhamnogal_lyase"/>
</dbReference>
<dbReference type="EMBL" id="JAXQNO010000003">
    <property type="protein sequence ID" value="KAK4800342.1"/>
    <property type="molecule type" value="Genomic_DNA"/>
</dbReference>
<dbReference type="Pfam" id="PF06045">
    <property type="entry name" value="Rhamnogal_lyase"/>
    <property type="match status" value="1"/>
</dbReference>
<reference evidence="4 5" key="1">
    <citation type="journal article" date="2023" name="Hortic Res">
        <title>Pangenome of water caltrop reveals structural variations and asymmetric subgenome divergence after allopolyploidization.</title>
        <authorList>
            <person name="Zhang X."/>
            <person name="Chen Y."/>
            <person name="Wang L."/>
            <person name="Yuan Y."/>
            <person name="Fang M."/>
            <person name="Shi L."/>
            <person name="Lu R."/>
            <person name="Comes H.P."/>
            <person name="Ma Y."/>
            <person name="Chen Y."/>
            <person name="Huang G."/>
            <person name="Zhou Y."/>
            <person name="Zheng Z."/>
            <person name="Qiu Y."/>
        </authorList>
    </citation>
    <scope>NUCLEOTIDE SEQUENCE [LARGE SCALE GENOMIC DNA]</scope>
    <source>
        <strain evidence="4">F231</strain>
    </source>
</reference>
<dbReference type="AlphaFoldDB" id="A0AAN7REB8"/>
<dbReference type="Pfam" id="PF14686">
    <property type="entry name" value="fn3_3"/>
    <property type="match status" value="1"/>
</dbReference>
<evidence type="ECO:0000256" key="1">
    <source>
        <dbReference type="ARBA" id="ARBA00022729"/>
    </source>
</evidence>